<dbReference type="InterPro" id="IPR042183">
    <property type="entry name" value="MmgE/PrpD_sf_1"/>
</dbReference>
<comment type="caution">
    <text evidence="4">The sequence shown here is derived from an EMBL/GenBank/DDBJ whole genome shotgun (WGS) entry which is preliminary data.</text>
</comment>
<accession>A0A6L8W8V4</accession>
<organism evidence="4 5">
    <name type="scientific">Sneathiella litorea</name>
    <dbReference type="NCBI Taxonomy" id="2606216"/>
    <lineage>
        <taxon>Bacteria</taxon>
        <taxon>Pseudomonadati</taxon>
        <taxon>Pseudomonadota</taxon>
        <taxon>Alphaproteobacteria</taxon>
        <taxon>Sneathiellales</taxon>
        <taxon>Sneathiellaceae</taxon>
        <taxon>Sneathiella</taxon>
    </lineage>
</organism>
<dbReference type="RefSeq" id="WP_161316060.1">
    <property type="nucleotide sequence ID" value="NZ_WTUW01000002.1"/>
</dbReference>
<dbReference type="Pfam" id="PF03972">
    <property type="entry name" value="MmgE_PrpD_N"/>
    <property type="match status" value="1"/>
</dbReference>
<name>A0A6L8W8V4_9PROT</name>
<dbReference type="InterPro" id="IPR045336">
    <property type="entry name" value="MmgE_PrpD_N"/>
</dbReference>
<dbReference type="AlphaFoldDB" id="A0A6L8W8V4"/>
<dbReference type="InterPro" id="IPR042188">
    <property type="entry name" value="MmgE/PrpD_sf_2"/>
</dbReference>
<dbReference type="Pfam" id="PF19305">
    <property type="entry name" value="MmgE_PrpD_C"/>
    <property type="match status" value="1"/>
</dbReference>
<comment type="similarity">
    <text evidence="1">Belongs to the PrpD family.</text>
</comment>
<evidence type="ECO:0000256" key="1">
    <source>
        <dbReference type="ARBA" id="ARBA00006174"/>
    </source>
</evidence>
<dbReference type="SUPFAM" id="SSF103378">
    <property type="entry name" value="2-methylcitrate dehydratase PrpD"/>
    <property type="match status" value="1"/>
</dbReference>
<evidence type="ECO:0000313" key="4">
    <source>
        <dbReference type="EMBL" id="MZR31568.1"/>
    </source>
</evidence>
<feature type="domain" description="MmgE/PrpD C-terminal" evidence="3">
    <location>
        <begin position="269"/>
        <end position="437"/>
    </location>
</feature>
<evidence type="ECO:0000259" key="2">
    <source>
        <dbReference type="Pfam" id="PF03972"/>
    </source>
</evidence>
<dbReference type="InterPro" id="IPR036148">
    <property type="entry name" value="MmgE/PrpD_sf"/>
</dbReference>
<dbReference type="InterPro" id="IPR005656">
    <property type="entry name" value="MmgE_PrpD"/>
</dbReference>
<keyword evidence="5" id="KW-1185">Reference proteome</keyword>
<reference evidence="4 5" key="1">
    <citation type="submission" date="2019-12" db="EMBL/GenBank/DDBJ databases">
        <title>Snethiella sp. nov. sp. isolated from sea sand.</title>
        <authorList>
            <person name="Kim J."/>
            <person name="Jeong S.E."/>
            <person name="Jung H.S."/>
            <person name="Jeon C.O."/>
        </authorList>
    </citation>
    <scope>NUCLEOTIDE SEQUENCE [LARGE SCALE GENOMIC DNA]</scope>
    <source>
        <strain evidence="4 5">DP05</strain>
    </source>
</reference>
<evidence type="ECO:0008006" key="6">
    <source>
        <dbReference type="Google" id="ProtNLM"/>
    </source>
</evidence>
<dbReference type="Proteomes" id="UP000476030">
    <property type="component" value="Unassembled WGS sequence"/>
</dbReference>
<dbReference type="PANTHER" id="PTHR16943">
    <property type="entry name" value="2-METHYLCITRATE DEHYDRATASE-RELATED"/>
    <property type="match status" value="1"/>
</dbReference>
<dbReference type="GO" id="GO:0016829">
    <property type="term" value="F:lyase activity"/>
    <property type="evidence" value="ECO:0007669"/>
    <property type="project" value="InterPro"/>
</dbReference>
<dbReference type="EMBL" id="WTUW01000002">
    <property type="protein sequence ID" value="MZR31568.1"/>
    <property type="molecule type" value="Genomic_DNA"/>
</dbReference>
<dbReference type="PANTHER" id="PTHR16943:SF8">
    <property type="entry name" value="2-METHYLCITRATE DEHYDRATASE"/>
    <property type="match status" value="1"/>
</dbReference>
<dbReference type="Gene3D" id="1.10.4100.10">
    <property type="entry name" value="2-methylcitrate dehydratase PrpD"/>
    <property type="match status" value="1"/>
</dbReference>
<gene>
    <name evidence="4" type="ORF">GQE98_13080</name>
</gene>
<protein>
    <recommendedName>
        <fullName evidence="6">2-methylcitrate dehydratase</fullName>
    </recommendedName>
</protein>
<proteinExistence type="inferred from homology"/>
<dbReference type="Gene3D" id="3.30.1330.120">
    <property type="entry name" value="2-methylcitrate dehydratase PrpD"/>
    <property type="match status" value="1"/>
</dbReference>
<feature type="domain" description="MmgE/PrpD N-terminal" evidence="2">
    <location>
        <begin position="6"/>
        <end position="248"/>
    </location>
</feature>
<dbReference type="InterPro" id="IPR045337">
    <property type="entry name" value="MmgE_PrpD_C"/>
</dbReference>
<evidence type="ECO:0000313" key="5">
    <source>
        <dbReference type="Proteomes" id="UP000476030"/>
    </source>
</evidence>
<evidence type="ECO:0000259" key="3">
    <source>
        <dbReference type="Pfam" id="PF19305"/>
    </source>
</evidence>
<sequence length="454" mass="49297">MTISSELARFSHETSFSQVPPDVLQKAKLMVLDTIGVCLSSSQLEFGRDTIKLAKEWEIQGGVSLIGSSLKVAPHHAALVNGILGHGQDYDDTHTESVVHPSSALVPAMLACAERDQIDGQRALLALVIAVEVSIRLAMPALNRFHLRGFHTTSVACTFGSAILSSHTRNASLEAYEEAFGICGSFASGLLECVPARSSAKRLHAGWAGLCGIMASDFAKIGFTGPTSVIEGHLGLYNSILRGEQYDLASILDGIGQHWELLDTRAKLYPCCHYLQSFIECAAAVRRVEDFSVDKIVSIDCQVTEGSVNMICKPWDLKTAPVTGYDARFSLPYAVCIMLYKGKAGAAEFDANEWTHEPIRDLMSKVSYEVNPDYSVKDMPGSVKITMSDGRVLAHEIPKVRGDRDQPFSEDEIIEKFLGCTEHLGESQAMRLVDAVLSMEKLEDVGALVNAGVS</sequence>